<feature type="compositionally biased region" description="Low complexity" evidence="1">
    <location>
        <begin position="640"/>
        <end position="656"/>
    </location>
</feature>
<dbReference type="PANTHER" id="PTHR28051">
    <property type="entry name" value="PROTEIN MTL1-RELATED"/>
    <property type="match status" value="1"/>
</dbReference>
<feature type="compositionally biased region" description="Basic residues" evidence="1">
    <location>
        <begin position="551"/>
        <end position="564"/>
    </location>
</feature>
<feature type="compositionally biased region" description="Acidic residues" evidence="1">
    <location>
        <begin position="473"/>
        <end position="482"/>
    </location>
</feature>
<feature type="compositionally biased region" description="Gly residues" evidence="1">
    <location>
        <begin position="932"/>
        <end position="942"/>
    </location>
</feature>
<feature type="compositionally biased region" description="Polar residues" evidence="1">
    <location>
        <begin position="696"/>
        <end position="708"/>
    </location>
</feature>
<reference evidence="3" key="1">
    <citation type="submission" date="2016-04" db="EMBL/GenBank/DDBJ databases">
        <authorList>
            <person name="Nguyen H.D."/>
            <person name="Samba Siva P."/>
            <person name="Cullis J."/>
            <person name="Levesque C.A."/>
            <person name="Hambleton S."/>
        </authorList>
    </citation>
    <scope>NUCLEOTIDE SEQUENCE</scope>
    <source>
        <strain evidence="3">DAOMC 236416</strain>
    </source>
</reference>
<evidence type="ECO:0000313" key="3">
    <source>
        <dbReference type="EMBL" id="KAE8240992.1"/>
    </source>
</evidence>
<evidence type="ECO:0000313" key="4">
    <source>
        <dbReference type="Proteomes" id="UP000077521"/>
    </source>
</evidence>
<dbReference type="GO" id="GO:0007039">
    <property type="term" value="P:protein catabolic process in the vacuole"/>
    <property type="evidence" value="ECO:0007669"/>
    <property type="project" value="TreeGrafter"/>
</dbReference>
<dbReference type="Proteomes" id="UP000077521">
    <property type="component" value="Unassembled WGS sequence"/>
</dbReference>
<evidence type="ECO:0000259" key="2">
    <source>
        <dbReference type="Pfam" id="PF08550"/>
    </source>
</evidence>
<dbReference type="Pfam" id="PF08550">
    <property type="entry name" value="GATA_AreA"/>
    <property type="match status" value="1"/>
</dbReference>
<feature type="region of interest" description="Disordered" evidence="1">
    <location>
        <begin position="337"/>
        <end position="406"/>
    </location>
</feature>
<gene>
    <name evidence="3" type="ORF">A4X13_0g7611</name>
</gene>
<name>A0A8T8SIQ2_9BASI</name>
<accession>A0A8T8SIQ2</accession>
<feature type="domain" description="Nitrogen regulatory protein areA GATA-like" evidence="2">
    <location>
        <begin position="50"/>
        <end position="77"/>
    </location>
</feature>
<feature type="region of interest" description="Disordered" evidence="1">
    <location>
        <begin position="128"/>
        <end position="220"/>
    </location>
</feature>
<dbReference type="GO" id="GO:0005773">
    <property type="term" value="C:vacuole"/>
    <property type="evidence" value="ECO:0007669"/>
    <property type="project" value="GOC"/>
</dbReference>
<feature type="compositionally biased region" description="Low complexity" evidence="1">
    <location>
        <begin position="295"/>
        <end position="309"/>
    </location>
</feature>
<feature type="compositionally biased region" description="Low complexity" evidence="1">
    <location>
        <begin position="373"/>
        <end position="393"/>
    </location>
</feature>
<dbReference type="EMBL" id="LWDF02000992">
    <property type="protein sequence ID" value="KAE8240992.1"/>
    <property type="molecule type" value="Genomic_DNA"/>
</dbReference>
<proteinExistence type="predicted"/>
<feature type="compositionally biased region" description="Low complexity" evidence="1">
    <location>
        <begin position="530"/>
        <end position="550"/>
    </location>
</feature>
<feature type="region of interest" description="Disordered" evidence="1">
    <location>
        <begin position="631"/>
        <end position="998"/>
    </location>
</feature>
<feature type="compositionally biased region" description="Low complexity" evidence="1">
    <location>
        <begin position="915"/>
        <end position="927"/>
    </location>
</feature>
<feature type="compositionally biased region" description="Acidic residues" evidence="1">
    <location>
        <begin position="443"/>
        <end position="456"/>
    </location>
</feature>
<feature type="compositionally biased region" description="Acidic residues" evidence="1">
    <location>
        <begin position="739"/>
        <end position="751"/>
    </location>
</feature>
<feature type="compositionally biased region" description="Low complexity" evidence="1">
    <location>
        <begin position="943"/>
        <end position="971"/>
    </location>
</feature>
<feature type="compositionally biased region" description="Gly residues" evidence="1">
    <location>
        <begin position="774"/>
        <end position="787"/>
    </location>
</feature>
<feature type="region of interest" description="Disordered" evidence="1">
    <location>
        <begin position="443"/>
        <end position="582"/>
    </location>
</feature>
<feature type="compositionally biased region" description="Polar residues" evidence="1">
    <location>
        <begin position="346"/>
        <end position="357"/>
    </location>
</feature>
<evidence type="ECO:0000256" key="1">
    <source>
        <dbReference type="SAM" id="MobiDB-lite"/>
    </source>
</evidence>
<feature type="region of interest" description="Disordered" evidence="1">
    <location>
        <begin position="291"/>
        <end position="325"/>
    </location>
</feature>
<dbReference type="AlphaFoldDB" id="A0A8T8SIQ2"/>
<feature type="compositionally biased region" description="Gly residues" evidence="1">
    <location>
        <begin position="457"/>
        <end position="472"/>
    </location>
</feature>
<organism evidence="3 4">
    <name type="scientific">Tilletia indica</name>
    <dbReference type="NCBI Taxonomy" id="43049"/>
    <lineage>
        <taxon>Eukaryota</taxon>
        <taxon>Fungi</taxon>
        <taxon>Dikarya</taxon>
        <taxon>Basidiomycota</taxon>
        <taxon>Ustilaginomycotina</taxon>
        <taxon>Exobasidiomycetes</taxon>
        <taxon>Tilletiales</taxon>
        <taxon>Tilletiaceae</taxon>
        <taxon>Tilletia</taxon>
    </lineage>
</organism>
<reference evidence="3" key="2">
    <citation type="journal article" date="2019" name="IMA Fungus">
        <title>Genome sequencing and comparison of five Tilletia species to identify candidate genes for the detection of regulated species infecting wheat.</title>
        <authorList>
            <person name="Nguyen H.D.T."/>
            <person name="Sultana T."/>
            <person name="Kesanakurti P."/>
            <person name="Hambleton S."/>
        </authorList>
    </citation>
    <scope>NUCLEOTIDE SEQUENCE</scope>
    <source>
        <strain evidence="3">DAOMC 236416</strain>
    </source>
</reference>
<dbReference type="GO" id="GO:0042149">
    <property type="term" value="P:cellular response to glucose starvation"/>
    <property type="evidence" value="ECO:0007669"/>
    <property type="project" value="TreeGrafter"/>
</dbReference>
<protein>
    <recommendedName>
        <fullName evidence="2">Nitrogen regulatory protein areA GATA-like domain-containing protein</fullName>
    </recommendedName>
</protein>
<dbReference type="InterPro" id="IPR052292">
    <property type="entry name" value="Glucose_repression_reg"/>
</dbReference>
<keyword evidence="4" id="KW-1185">Reference proteome</keyword>
<feature type="compositionally biased region" description="Gly residues" evidence="1">
    <location>
        <begin position="520"/>
        <end position="529"/>
    </location>
</feature>
<feature type="compositionally biased region" description="Low complexity" evidence="1">
    <location>
        <begin position="880"/>
        <end position="895"/>
    </location>
</feature>
<comment type="caution">
    <text evidence="3">The sequence shown here is derived from an EMBL/GenBank/DDBJ whole genome shotgun (WGS) entry which is preliminary data.</text>
</comment>
<dbReference type="PANTHER" id="PTHR28051:SF1">
    <property type="entry name" value="PROTEIN MTL1-RELATED"/>
    <property type="match status" value="1"/>
</dbReference>
<sequence>MLSAPAPYPTVSSSIPAPDDAQIVPSHRLPSICVDYLSHQWARDEDVWNSWKAMTKSKNEIANGVRLENASWRTWMKQMRNLKTVSPETLNWLKDSDVTWLYGPLHQGQIEAVPPPKIASTTERLDLIENSRPPPPKNANSTSAASLPRPKISDLRPDSSSGRKVANVGDLSSSLPQRQLNSHNRSGSSGKITSNGTNSRRYPSPHRGSTMDPSLSPPATKSILKHRTIQDLLSNPQANSAAGVGSALGLRSASQPSLPELEAAAAATSLALREGQGEAVLSPDQARALGLLGVGNSHNSSHSSDMSGSTPTAGKDGLGSITDHVLSSSPNGAKFTIGDGLVSPTPVDQQSVSSLSLASDGEADTPATSSLKSPTASAVSLASLASSTGSGTPNTARSSRVGLSGAASKAAAAVKPERRHISFNQRVEQCIALDMDNAPEYLSYDDEEEDDGDDDGGAGGSSRGMHAGGYGYGDEDEDEEESIMWRSGPGQRVQRRPRFDDDDEEEMLTINVRSSSSLRGSGGGSGTTGTGARPSSSSGGSSTSATSLSTRSHRSTHSISRRTIAKLAPTMLRGGSAQPETGEWIDHEESDAHDVDVHSGLGPGMIGAGVGMGENAHVPAYAHNPVVSVDRDHQAPTTRGGSSLASPSGASGGLDHAGADGGADGDGLLDGEDDGGRGRAPEPTRTFAYGRVHQSGRYTGSGPNQQQHGDSYEYGGSSDGGDWENSRSLDLASPPFPGGEDEEEWEGDEDGERYLRGGVPADDVALRNRNKARQGGGSSSKQGSGGRSRGDGPAGSSDFWADGDADGDEGGLHQGNSKSRRARNNQTDAPASPASSSSSFSSSSYKGKPSSSRSSGERRRQSSTDVSLEDQAVHGVLSIDVDNVPSNDPNSPVNPAHGPTPLNTPTFLLGGKPGKGASKSASANAAARSRRGGGGSSAGGGSRSVPSSSSTPAGGHGRSTSATSASSATAAFDDEDDEDDYDPAMAVLPHRRTSTGALVAPKNRQVQVPLAHDYVDEGDEGGLINRAVEMINTARDLIGALWGASDSDRGRSWRDSTYE</sequence>
<dbReference type="InterPro" id="IPR013860">
    <property type="entry name" value="AreA_GATA"/>
</dbReference>
<feature type="compositionally biased region" description="Acidic residues" evidence="1">
    <location>
        <begin position="972"/>
        <end position="982"/>
    </location>
</feature>
<feature type="compositionally biased region" description="Low complexity" evidence="1">
    <location>
        <begin position="832"/>
        <end position="854"/>
    </location>
</feature>
<feature type="compositionally biased region" description="Polar residues" evidence="1">
    <location>
        <begin position="170"/>
        <end position="201"/>
    </location>
</feature>